<accession>A0ABY9CGY9</accession>
<proteinExistence type="predicted"/>
<organism evidence="1 2">
    <name type="scientific">Vitis vinifera</name>
    <name type="common">Grape</name>
    <dbReference type="NCBI Taxonomy" id="29760"/>
    <lineage>
        <taxon>Eukaryota</taxon>
        <taxon>Viridiplantae</taxon>
        <taxon>Streptophyta</taxon>
        <taxon>Embryophyta</taxon>
        <taxon>Tracheophyta</taxon>
        <taxon>Spermatophyta</taxon>
        <taxon>Magnoliopsida</taxon>
        <taxon>eudicotyledons</taxon>
        <taxon>Gunneridae</taxon>
        <taxon>Pentapetalae</taxon>
        <taxon>rosids</taxon>
        <taxon>Vitales</taxon>
        <taxon>Vitaceae</taxon>
        <taxon>Viteae</taxon>
        <taxon>Vitis</taxon>
    </lineage>
</organism>
<evidence type="ECO:0000313" key="2">
    <source>
        <dbReference type="Proteomes" id="UP001227230"/>
    </source>
</evidence>
<dbReference type="EMBL" id="CP126656">
    <property type="protein sequence ID" value="WJZ94692.1"/>
    <property type="molecule type" value="Genomic_DNA"/>
</dbReference>
<sequence>MRIGHNSQTIVEALAAITSSLAPIWCHGRLPNKELSHEVVLSPNIMVFLLLSLKLPGCNLSFDNYAFLNLLRLSSVTSNPLILMTDLPVWCSTFSLCFKQLKP</sequence>
<gene>
    <name evidence="1" type="ORF">VitviT2T_013529</name>
</gene>
<keyword evidence="2" id="KW-1185">Reference proteome</keyword>
<dbReference type="Proteomes" id="UP001227230">
    <property type="component" value="Chromosome 9"/>
</dbReference>
<reference evidence="1 2" key="1">
    <citation type="journal article" date="2023" name="Hortic Res">
        <title>The complete reference genome for grapevine (Vitis vinifera L.) genetics and breeding.</title>
        <authorList>
            <person name="Shi X."/>
            <person name="Cao S."/>
            <person name="Wang X."/>
            <person name="Huang S."/>
            <person name="Wang Y."/>
            <person name="Liu Z."/>
            <person name="Liu W."/>
            <person name="Leng X."/>
            <person name="Peng Y."/>
            <person name="Wang N."/>
            <person name="Wang Y."/>
            <person name="Ma Z."/>
            <person name="Xu X."/>
            <person name="Zhang F."/>
            <person name="Xue H."/>
            <person name="Zhong H."/>
            <person name="Wang Y."/>
            <person name="Zhang K."/>
            <person name="Velt A."/>
            <person name="Avia K."/>
            <person name="Holtgrawe D."/>
            <person name="Grimplet J."/>
            <person name="Matus J.T."/>
            <person name="Ware D."/>
            <person name="Wu X."/>
            <person name="Wang H."/>
            <person name="Liu C."/>
            <person name="Fang Y."/>
            <person name="Rustenholz C."/>
            <person name="Cheng Z."/>
            <person name="Xiao H."/>
            <person name="Zhou Y."/>
        </authorList>
    </citation>
    <scope>NUCLEOTIDE SEQUENCE [LARGE SCALE GENOMIC DNA]</scope>
    <source>
        <strain evidence="2">cv. Pinot noir / PN40024</strain>
        <tissue evidence="1">Leaf</tissue>
    </source>
</reference>
<evidence type="ECO:0000313" key="1">
    <source>
        <dbReference type="EMBL" id="WJZ94692.1"/>
    </source>
</evidence>
<name>A0ABY9CGY9_VITVI</name>
<protein>
    <submittedName>
        <fullName evidence="1">Uncharacterized protein</fullName>
    </submittedName>
</protein>